<evidence type="ECO:0000256" key="3">
    <source>
        <dbReference type="ARBA" id="ARBA00012483"/>
    </source>
</evidence>
<evidence type="ECO:0000256" key="6">
    <source>
        <dbReference type="ARBA" id="ARBA00022786"/>
    </source>
</evidence>
<protein>
    <recommendedName>
        <fullName evidence="3">RING-type E3 ubiquitin transferase</fullName>
        <ecNumber evidence="3">2.3.2.27</ecNumber>
    </recommendedName>
</protein>
<feature type="compositionally biased region" description="Polar residues" evidence="9">
    <location>
        <begin position="271"/>
        <end position="286"/>
    </location>
</feature>
<dbReference type="PROSITE" id="PS50011">
    <property type="entry name" value="PROTEIN_KINASE_DOM"/>
    <property type="match status" value="1"/>
</dbReference>
<dbReference type="InterPro" id="IPR051348">
    <property type="entry name" value="U-box_ubiquitin_ligases"/>
</dbReference>
<gene>
    <name evidence="11" type="primary">YUP8H12R.45</name>
</gene>
<evidence type="ECO:0000256" key="2">
    <source>
        <dbReference type="ARBA" id="ARBA00004906"/>
    </source>
</evidence>
<dbReference type="FunFam" id="1.10.510.10:FF:000498">
    <property type="entry name" value="U-box domain-containing protein 51"/>
    <property type="match status" value="1"/>
</dbReference>
<evidence type="ECO:0000256" key="4">
    <source>
        <dbReference type="ARBA" id="ARBA00022679"/>
    </source>
</evidence>
<dbReference type="SUPFAM" id="SSF52402">
    <property type="entry name" value="Adenine nucleotide alpha hydrolases-like"/>
    <property type="match status" value="1"/>
</dbReference>
<feature type="compositionally biased region" description="Polar residues" evidence="9">
    <location>
        <begin position="751"/>
        <end position="772"/>
    </location>
</feature>
<keyword evidence="7" id="KW-0067">ATP-binding</keyword>
<dbReference type="PROSITE" id="PS00108">
    <property type="entry name" value="PROTEIN_KINASE_ST"/>
    <property type="match status" value="1"/>
</dbReference>
<reference evidence="11" key="2">
    <citation type="submission" date="1998-05" db="EMBL/GenBank/DDBJ databases">
        <authorList>
            <person name="Theologis"/>
        </authorList>
    </citation>
    <scope>NUCLEOTIDE SEQUENCE</scope>
</reference>
<dbReference type="PIR" id="T01061">
    <property type="entry name" value="T01061"/>
</dbReference>
<feature type="region of interest" description="Disordered" evidence="9">
    <location>
        <begin position="189"/>
        <end position="223"/>
    </location>
</feature>
<dbReference type="PANTHER" id="PTHR45647:SF30">
    <property type="entry name" value="KINASE WITH ADENINE NUCLEOTIDE ALPHA HYDROLASES-LIKE DOMAIN-CONTAINING PROTEIN"/>
    <property type="match status" value="1"/>
</dbReference>
<dbReference type="SUPFAM" id="SSF56112">
    <property type="entry name" value="Protein kinase-like (PK-like)"/>
    <property type="match status" value="1"/>
</dbReference>
<dbReference type="InterPro" id="IPR008271">
    <property type="entry name" value="Ser/Thr_kinase_AS"/>
</dbReference>
<evidence type="ECO:0000256" key="5">
    <source>
        <dbReference type="ARBA" id="ARBA00022741"/>
    </source>
</evidence>
<dbReference type="InterPro" id="IPR000719">
    <property type="entry name" value="Prot_kinase_dom"/>
</dbReference>
<evidence type="ECO:0000256" key="9">
    <source>
        <dbReference type="SAM" id="MobiDB-lite"/>
    </source>
</evidence>
<dbReference type="InterPro" id="IPR011009">
    <property type="entry name" value="Kinase-like_dom_sf"/>
</dbReference>
<evidence type="ECO:0000259" key="10">
    <source>
        <dbReference type="PROSITE" id="PS50011"/>
    </source>
</evidence>
<dbReference type="Pfam" id="PF00582">
    <property type="entry name" value="Usp"/>
    <property type="match status" value="1"/>
</dbReference>
<dbReference type="EMBL" id="AC002986">
    <property type="protein sequence ID" value="AAC17071.1"/>
    <property type="molecule type" value="Genomic_DNA"/>
</dbReference>
<sequence>MWLPKANGAKKETGSGSVAVAIDKDKGSQHALKWTIDNLASRGQTISLIHVLCRSHSSSDLEEGTPQQKQQMEKIAKDLFVSFHCYCSRKEINCRDILLEDADKVRAITEYVSSSAIENLVVGSASRNGFMRILFLMTLSRRFKTDLPTTVSKSAPDFCNVYVISKGKIASVRNASRPAPYQNSMQQCEIDNHHPHTPDKAPKYHDHPNSAGSTPSRPRKSVEADRYRNWKLVVMSLRSPLVKRKPYGDFYDSDSDLSFISPSSHRDSDISFISSGRPSVERSSFSLDFPESARTSRMSTSSEQSIGSNRLGIKFSDPDFLNESSTFSEESGRTSSYSSQSLDDVEAEMKRLRLELKQTMDMYSTACKEALSARQQATELQKLRTEEERRLEEAKSSEEAAMSIVEKERAKAKAALEAAEAAKRLAEVESKRRLTAEMKTMKESDSFSRGFVRYRKYTVDEIEEATSNFAESQKVGEGGYGPVFRGFLDHTSVAVKVLRPDAAQGRSQFQKEVEVLSCIRHPNMVLLLGACPEFGILVYEYMAKGSLEDRLFMRGNTPPITWQLRFRIAAEIATGLLFLHQTKPEPIVHRDLKPGNVLLDYNYVSKISDVGLARLVPAVAENVTQYRVTSAAGTFCYIDPEYQQTGMLGVKSDVYSLGIMLLQILTAKQPMGLAYYVEQAIEEGTLKDMLDPAVPDWPIEEALSLAKLSLQCAELRRKDRPDLGKEILPELNRLREIGEESLESVFYAGNQGKSPNTSQVSIPESPAAESQS</sequence>
<dbReference type="Gene3D" id="1.10.510.10">
    <property type="entry name" value="Transferase(Phosphotransferase) domain 1"/>
    <property type="match status" value="1"/>
</dbReference>
<feature type="region of interest" description="Disordered" evidence="9">
    <location>
        <begin position="748"/>
        <end position="772"/>
    </location>
</feature>
<feature type="compositionally biased region" description="Basic and acidic residues" evidence="9">
    <location>
        <begin position="190"/>
        <end position="208"/>
    </location>
</feature>
<evidence type="ECO:0000256" key="7">
    <source>
        <dbReference type="ARBA" id="ARBA00022840"/>
    </source>
</evidence>
<keyword evidence="4" id="KW-0808">Transferase</keyword>
<dbReference type="AlphaFoldDB" id="O64554"/>
<dbReference type="Pfam" id="PF07714">
    <property type="entry name" value="PK_Tyr_Ser-Thr"/>
    <property type="match status" value="1"/>
</dbReference>
<dbReference type="InterPro" id="IPR006016">
    <property type="entry name" value="UspA"/>
</dbReference>
<dbReference type="InterPro" id="IPR014729">
    <property type="entry name" value="Rossmann-like_a/b/a_fold"/>
</dbReference>
<dbReference type="InterPro" id="IPR001245">
    <property type="entry name" value="Ser-Thr/Tyr_kinase_cat_dom"/>
</dbReference>
<reference evidence="11" key="1">
    <citation type="submission" date="1997-10" db="EMBL/GenBank/DDBJ databases">
        <title>Arabidopsis thaliana chromosome 1 YAC YUP8H12R sequence.</title>
        <authorList>
            <person name="Theologis A."/>
            <person name="Vysotskaia V.S."/>
            <person name="Osborne B.I."/>
            <person name="Schwartz J.R."/>
            <person name="Federspiel N.A."/>
            <person name="Kwan A."/>
            <person name="Toriumi M."/>
            <person name="Yu G."/>
            <person name="Oji"/>
            <person name="O"/>
            <person name="Araujo R."/>
            <person name="Chung E."/>
            <person name="Dewer K."/>
            <person name="Dietrich F."/>
            <person name="Ecker J.R."/>
            <person name="Marziali A."/>
            <person name="Oefner P."/>
            <person name="Davis R.W."/>
        </authorList>
    </citation>
    <scope>NUCLEOTIDE SEQUENCE</scope>
</reference>
<proteinExistence type="predicted"/>
<dbReference type="CDD" id="cd01989">
    <property type="entry name" value="USP_STK_Ubox_N"/>
    <property type="match status" value="1"/>
</dbReference>
<keyword evidence="6" id="KW-0833">Ubl conjugation pathway</keyword>
<feature type="domain" description="Protein kinase" evidence="10">
    <location>
        <begin position="469"/>
        <end position="731"/>
    </location>
</feature>
<dbReference type="Gene3D" id="3.40.50.620">
    <property type="entry name" value="HUPs"/>
    <property type="match status" value="1"/>
</dbReference>
<dbReference type="GO" id="GO:0004672">
    <property type="term" value="F:protein kinase activity"/>
    <property type="evidence" value="ECO:0007669"/>
    <property type="project" value="InterPro"/>
</dbReference>
<dbReference type="SMART" id="SM00220">
    <property type="entry name" value="S_TKc"/>
    <property type="match status" value="1"/>
</dbReference>
<dbReference type="GO" id="GO:0061630">
    <property type="term" value="F:ubiquitin protein ligase activity"/>
    <property type="evidence" value="ECO:0007669"/>
    <property type="project" value="UniProtKB-EC"/>
</dbReference>
<comment type="catalytic activity">
    <reaction evidence="1">
        <text>S-ubiquitinyl-[E2 ubiquitin-conjugating enzyme]-L-cysteine + [acceptor protein]-L-lysine = [E2 ubiquitin-conjugating enzyme]-L-cysteine + N(6)-ubiquitinyl-[acceptor protein]-L-lysine.</text>
        <dbReference type="EC" id="2.3.2.27"/>
    </reaction>
</comment>
<feature type="compositionally biased region" description="Polar residues" evidence="9">
    <location>
        <begin position="293"/>
        <end position="308"/>
    </location>
</feature>
<dbReference type="FunFam" id="3.30.200.20:FF:000162">
    <property type="entry name" value="Adenine nucleotide alpha hydrolase-like domain kinase"/>
    <property type="match status" value="1"/>
</dbReference>
<evidence type="ECO:0000256" key="1">
    <source>
        <dbReference type="ARBA" id="ARBA00000900"/>
    </source>
</evidence>
<reference key="3">
    <citation type="journal article" date="2000" name="Nature">
        <title>Sequence and analysis of chromosome 1 of the plant Arabidopsis thaliana.</title>
        <authorList>
            <person name="Theologis A."/>
            <person name="Ecker J.R."/>
            <person name="Palm C.J."/>
            <person name="Federspiel N.A."/>
            <person name="Kaul S."/>
            <person name="White O."/>
            <person name="Alonso J."/>
            <person name="Altafi H."/>
            <person name="Araujo R."/>
            <person name="Bowman C.L."/>
            <person name="Brooks S.Y."/>
            <person name="Buehler E."/>
            <person name="Chan A."/>
            <person name="Chao Q."/>
            <person name="Chen H."/>
            <person name="Cheuk R.F."/>
            <person name="Chin C.W."/>
            <person name="Chung M.K."/>
            <person name="Conn L."/>
            <person name="Conway A.B."/>
            <person name="Conway A.R."/>
            <person name="Creasy T.H."/>
            <person name="Dewar K."/>
            <person name="Dunn P."/>
            <person name="Etgu P."/>
            <person name="Feldblyum T.V."/>
            <person name="Feng J."/>
            <person name="Fong B."/>
            <person name="Fujii C.Y."/>
            <person name="Gill J.E."/>
            <person name="Goldsmith A.D."/>
            <person name="Haas B."/>
            <person name="Hansen N.F."/>
            <person name="Hughes B."/>
            <person name="Huizar L."/>
            <person name="Hunter J.L."/>
            <person name="Jenkins J."/>
            <person name="Johnson-Hopson C."/>
            <person name="Khan S."/>
            <person name="Khaykin E."/>
            <person name="Kim C.J."/>
            <person name="Koo H.L."/>
            <person name="Kremenetskaia I."/>
            <person name="Kurtz D.B."/>
            <person name="Kwan A."/>
            <person name="Lam B."/>
            <person name="Langin-Hooper S."/>
            <person name="Lee A."/>
            <person name="Lee J.M."/>
            <person name="Lenz C.A."/>
            <person name="Li J.H."/>
            <person name="Li Y."/>
            <person name="Lin X."/>
            <person name="Liu S.X."/>
            <person name="Liu Z.A."/>
            <person name="Luros J.S."/>
            <person name="Maiti R."/>
            <person name="Marziali A."/>
            <person name="Militscher J."/>
            <person name="Miranda M."/>
            <person name="Nguyen M."/>
            <person name="Nierman W.C."/>
            <person name="Osborne B.I."/>
            <person name="Pai G."/>
            <person name="Peterson J."/>
            <person name="Pham P.K."/>
            <person name="Rizzo M."/>
            <person name="Rooney T."/>
            <person name="Rowley D."/>
            <person name="Sakano H."/>
            <person name="Salzberg S.L."/>
            <person name="Schwartz J.R."/>
            <person name="Shinn P."/>
            <person name="Southwick A.M."/>
            <person name="Sun H."/>
            <person name="Tallon L.J."/>
            <person name="Tambunga G."/>
            <person name="Toriumi M.J."/>
            <person name="Town C.D."/>
            <person name="Utterback T."/>
            <person name="Van Aken S."/>
            <person name="Vaysberg M."/>
            <person name="Vysotskaia V.S."/>
            <person name="Walker M."/>
            <person name="Wu D."/>
            <person name="Yu G."/>
            <person name="Fraser C.M."/>
            <person name="Venter J.C."/>
            <person name="Davis R.W."/>
        </authorList>
    </citation>
    <scope>NUCLEOTIDE SEQUENCE [LARGE SCALE GENOMIC DNA]</scope>
    <source>
        <strain>cv. Columbia</strain>
    </source>
</reference>
<evidence type="ECO:0000256" key="8">
    <source>
        <dbReference type="ARBA" id="ARBA00023054"/>
    </source>
</evidence>
<accession>O64554</accession>
<organism evidence="11">
    <name type="scientific">Arabidopsis thaliana</name>
    <name type="common">Mouse-ear cress</name>
    <dbReference type="NCBI Taxonomy" id="3702"/>
    <lineage>
        <taxon>Eukaryota</taxon>
        <taxon>Viridiplantae</taxon>
        <taxon>Streptophyta</taxon>
        <taxon>Embryophyta</taxon>
        <taxon>Tracheophyta</taxon>
        <taxon>Spermatophyta</taxon>
        <taxon>Magnoliopsida</taxon>
        <taxon>eudicotyledons</taxon>
        <taxon>Gunneridae</taxon>
        <taxon>Pentapetalae</taxon>
        <taxon>rosids</taxon>
        <taxon>malvids</taxon>
        <taxon>Brassicales</taxon>
        <taxon>Brassicaceae</taxon>
        <taxon>Camelineae</taxon>
        <taxon>Arabidopsis</taxon>
    </lineage>
</organism>
<dbReference type="ExpressionAtlas" id="O64554">
    <property type="expression patterns" value="baseline and differential"/>
</dbReference>
<feature type="region of interest" description="Disordered" evidence="9">
    <location>
        <begin position="324"/>
        <end position="343"/>
    </location>
</feature>
<dbReference type="EC" id="2.3.2.27" evidence="3"/>
<dbReference type="GO" id="GO:0005524">
    <property type="term" value="F:ATP binding"/>
    <property type="evidence" value="ECO:0007669"/>
    <property type="project" value="UniProtKB-KW"/>
</dbReference>
<keyword evidence="8" id="KW-0175">Coiled coil</keyword>
<feature type="region of interest" description="Disordered" evidence="9">
    <location>
        <begin position="263"/>
        <end position="311"/>
    </location>
</feature>
<comment type="pathway">
    <text evidence="2">Protein modification; protein ubiquitination.</text>
</comment>
<dbReference type="PANTHER" id="PTHR45647">
    <property type="entry name" value="OS02G0152300 PROTEIN"/>
    <property type="match status" value="1"/>
</dbReference>
<dbReference type="Gene3D" id="3.30.200.20">
    <property type="entry name" value="Phosphorylase Kinase, domain 1"/>
    <property type="match status" value="1"/>
</dbReference>
<evidence type="ECO:0000313" key="11">
    <source>
        <dbReference type="EMBL" id="AAC17071.1"/>
    </source>
</evidence>
<name>O64554_ARATH</name>
<keyword evidence="5" id="KW-0547">Nucleotide-binding</keyword>